<dbReference type="GO" id="GO:0016592">
    <property type="term" value="C:mediator complex"/>
    <property type="evidence" value="ECO:0007669"/>
    <property type="project" value="InterPro"/>
</dbReference>
<evidence type="ECO:0000256" key="8">
    <source>
        <dbReference type="ARBA" id="ARBA00031261"/>
    </source>
</evidence>
<evidence type="ECO:0000256" key="2">
    <source>
        <dbReference type="ARBA" id="ARBA00005716"/>
    </source>
</evidence>
<accession>A0AAN7B139</accession>
<gene>
    <name evidence="9" type="primary">MED8</name>
    <name evidence="11" type="ORF">QBC37DRAFT_328069</name>
</gene>
<dbReference type="EMBL" id="MU858325">
    <property type="protein sequence ID" value="KAK4207038.1"/>
    <property type="molecule type" value="Genomic_DNA"/>
</dbReference>
<evidence type="ECO:0000313" key="12">
    <source>
        <dbReference type="Proteomes" id="UP001301769"/>
    </source>
</evidence>
<dbReference type="GO" id="GO:0006357">
    <property type="term" value="P:regulation of transcription by RNA polymerase II"/>
    <property type="evidence" value="ECO:0007669"/>
    <property type="project" value="InterPro"/>
</dbReference>
<dbReference type="GO" id="GO:0003712">
    <property type="term" value="F:transcription coregulator activity"/>
    <property type="evidence" value="ECO:0007669"/>
    <property type="project" value="InterPro"/>
</dbReference>
<evidence type="ECO:0000256" key="10">
    <source>
        <dbReference type="SAM" id="MobiDB-lite"/>
    </source>
</evidence>
<feature type="region of interest" description="Disordered" evidence="10">
    <location>
        <begin position="201"/>
        <end position="232"/>
    </location>
</feature>
<dbReference type="Proteomes" id="UP001301769">
    <property type="component" value="Unassembled WGS sequence"/>
</dbReference>
<protein>
    <recommendedName>
        <fullName evidence="3 9">Mediator of RNA polymerase II transcription subunit 8</fullName>
    </recommendedName>
    <alternativeName>
        <fullName evidence="8 9">Mediator complex subunit 8</fullName>
    </alternativeName>
</protein>
<comment type="function">
    <text evidence="9">Component of the Mediator complex, a coactivator involved in the regulated transcription of nearly all RNA polymerase II-dependent genes. Mediator functions as a bridge to convey information from gene-specific regulatory proteins to the basal RNA polymerase II transcription machinery. Mediator is recruited to promoters by direct interactions with regulatory proteins and serves as a scaffold for the assembly of a functional preinitiation complex with RNA polymerase II and the general transcription factors.</text>
</comment>
<keyword evidence="6 9" id="KW-0804">Transcription</keyword>
<dbReference type="Gene3D" id="6.10.250.2610">
    <property type="match status" value="1"/>
</dbReference>
<evidence type="ECO:0000313" key="11">
    <source>
        <dbReference type="EMBL" id="KAK4207038.1"/>
    </source>
</evidence>
<evidence type="ECO:0000256" key="1">
    <source>
        <dbReference type="ARBA" id="ARBA00004123"/>
    </source>
</evidence>
<dbReference type="InterPro" id="IPR019364">
    <property type="entry name" value="Mediatior_Med8_fun/met"/>
</dbReference>
<reference evidence="11" key="1">
    <citation type="journal article" date="2023" name="Mol. Phylogenet. Evol.">
        <title>Genome-scale phylogeny and comparative genomics of the fungal order Sordariales.</title>
        <authorList>
            <person name="Hensen N."/>
            <person name="Bonometti L."/>
            <person name="Westerberg I."/>
            <person name="Brannstrom I.O."/>
            <person name="Guillou S."/>
            <person name="Cros-Aarteil S."/>
            <person name="Calhoun S."/>
            <person name="Haridas S."/>
            <person name="Kuo A."/>
            <person name="Mondo S."/>
            <person name="Pangilinan J."/>
            <person name="Riley R."/>
            <person name="LaButti K."/>
            <person name="Andreopoulos B."/>
            <person name="Lipzen A."/>
            <person name="Chen C."/>
            <person name="Yan M."/>
            <person name="Daum C."/>
            <person name="Ng V."/>
            <person name="Clum A."/>
            <person name="Steindorff A."/>
            <person name="Ohm R.A."/>
            <person name="Martin F."/>
            <person name="Silar P."/>
            <person name="Natvig D.O."/>
            <person name="Lalanne C."/>
            <person name="Gautier V."/>
            <person name="Ament-Velasquez S.L."/>
            <person name="Kruys A."/>
            <person name="Hutchinson M.I."/>
            <person name="Powell A.J."/>
            <person name="Barry K."/>
            <person name="Miller A.N."/>
            <person name="Grigoriev I.V."/>
            <person name="Debuchy R."/>
            <person name="Gladieux P."/>
            <person name="Hiltunen Thoren M."/>
            <person name="Johannesson H."/>
        </authorList>
    </citation>
    <scope>NUCLEOTIDE SEQUENCE</scope>
    <source>
        <strain evidence="11">PSN293</strain>
    </source>
</reference>
<comment type="subcellular location">
    <subcellularLocation>
        <location evidence="1 9">Nucleus</location>
    </subcellularLocation>
</comment>
<feature type="compositionally biased region" description="Acidic residues" evidence="10">
    <location>
        <begin position="139"/>
        <end position="148"/>
    </location>
</feature>
<evidence type="ECO:0000256" key="6">
    <source>
        <dbReference type="ARBA" id="ARBA00023163"/>
    </source>
</evidence>
<keyword evidence="4 9" id="KW-0805">Transcription regulation</keyword>
<comment type="subunit">
    <text evidence="9">Component of the Mediator complex.</text>
</comment>
<feature type="compositionally biased region" description="Acidic residues" evidence="10">
    <location>
        <begin position="209"/>
        <end position="232"/>
    </location>
</feature>
<evidence type="ECO:0000256" key="7">
    <source>
        <dbReference type="ARBA" id="ARBA00023242"/>
    </source>
</evidence>
<dbReference type="GO" id="GO:0070847">
    <property type="term" value="C:core mediator complex"/>
    <property type="evidence" value="ECO:0007669"/>
    <property type="project" value="TreeGrafter"/>
</dbReference>
<evidence type="ECO:0000256" key="5">
    <source>
        <dbReference type="ARBA" id="ARBA00023159"/>
    </source>
</evidence>
<evidence type="ECO:0000256" key="3">
    <source>
        <dbReference type="ARBA" id="ARBA00020637"/>
    </source>
</evidence>
<dbReference type="Gene3D" id="1.20.58.1710">
    <property type="match status" value="1"/>
</dbReference>
<name>A0AAN7B139_9PEZI</name>
<comment type="similarity">
    <text evidence="2 9">Belongs to the Mediator complex subunit 8 family.</text>
</comment>
<reference evidence="11" key="2">
    <citation type="submission" date="2023-05" db="EMBL/GenBank/DDBJ databases">
        <authorList>
            <consortium name="Lawrence Berkeley National Laboratory"/>
            <person name="Steindorff A."/>
            <person name="Hensen N."/>
            <person name="Bonometti L."/>
            <person name="Westerberg I."/>
            <person name="Brannstrom I.O."/>
            <person name="Guillou S."/>
            <person name="Cros-Aarteil S."/>
            <person name="Calhoun S."/>
            <person name="Haridas S."/>
            <person name="Kuo A."/>
            <person name="Mondo S."/>
            <person name="Pangilinan J."/>
            <person name="Riley R."/>
            <person name="Labutti K."/>
            <person name="Andreopoulos B."/>
            <person name="Lipzen A."/>
            <person name="Chen C."/>
            <person name="Yanf M."/>
            <person name="Daum C."/>
            <person name="Ng V."/>
            <person name="Clum A."/>
            <person name="Ohm R."/>
            <person name="Martin F."/>
            <person name="Silar P."/>
            <person name="Natvig D."/>
            <person name="Lalanne C."/>
            <person name="Gautier V."/>
            <person name="Ament-Velasquez S.L."/>
            <person name="Kruys A."/>
            <person name="Hutchinson M.I."/>
            <person name="Powell A.J."/>
            <person name="Barry K."/>
            <person name="Miller A.N."/>
            <person name="Grigoriev I.V."/>
            <person name="Debuchy R."/>
            <person name="Gladieux P."/>
            <person name="Thoren M.H."/>
            <person name="Johannesson H."/>
        </authorList>
    </citation>
    <scope>NUCLEOTIDE SEQUENCE</scope>
    <source>
        <strain evidence="11">PSN293</strain>
    </source>
</reference>
<proteinExistence type="inferred from homology"/>
<dbReference type="GO" id="GO:0000978">
    <property type="term" value="F:RNA polymerase II cis-regulatory region sequence-specific DNA binding"/>
    <property type="evidence" value="ECO:0007669"/>
    <property type="project" value="TreeGrafter"/>
</dbReference>
<evidence type="ECO:0000256" key="4">
    <source>
        <dbReference type="ARBA" id="ARBA00023015"/>
    </source>
</evidence>
<keyword evidence="12" id="KW-1185">Reference proteome</keyword>
<organism evidence="11 12">
    <name type="scientific">Rhypophila decipiens</name>
    <dbReference type="NCBI Taxonomy" id="261697"/>
    <lineage>
        <taxon>Eukaryota</taxon>
        <taxon>Fungi</taxon>
        <taxon>Dikarya</taxon>
        <taxon>Ascomycota</taxon>
        <taxon>Pezizomycotina</taxon>
        <taxon>Sordariomycetes</taxon>
        <taxon>Sordariomycetidae</taxon>
        <taxon>Sordariales</taxon>
        <taxon>Naviculisporaceae</taxon>
        <taxon>Rhypophila</taxon>
    </lineage>
</organism>
<dbReference type="Pfam" id="PF10232">
    <property type="entry name" value="Med8"/>
    <property type="match status" value="1"/>
</dbReference>
<dbReference type="PANTHER" id="PTHR13074:SF9">
    <property type="entry name" value="MEDIATOR OF RNA POLYMERASE II TRANSCRIPTION SUBUNIT 8"/>
    <property type="match status" value="1"/>
</dbReference>
<dbReference type="AlphaFoldDB" id="A0AAN7B139"/>
<keyword evidence="7 9" id="KW-0539">Nucleus</keyword>
<keyword evidence="5 9" id="KW-0010">Activator</keyword>
<feature type="region of interest" description="Disordered" evidence="10">
    <location>
        <begin position="125"/>
        <end position="155"/>
    </location>
</feature>
<comment type="caution">
    <text evidence="11">The sequence shown here is derived from an EMBL/GenBank/DDBJ whole genome shotgun (WGS) entry which is preliminary data.</text>
</comment>
<sequence length="301" mass="33548">MASLNLAPEELKQLEMMRNRFKQLSSSLDSLLRDVYNIQPLPSGESIQTSASILQQHIKSIQDISSENAHLLQRLVVHPSTNYPGRTQEGILLTLLRKKLEPEIEHWVEDAREAAKDAGIDISKLSGGSRFAGSGESGGTDEDDEDAYGYDPDAANSNDIFNEQWADIRGMCNDGIVDYITNEANEPYTVAERAMGTHNVRTGLRRNLEEDEDESEEEEEEEEDEDNRMDEDVMEISRPGVVPPRRPGAAAAAVGGIEGNQLQPEHMLWYLARGDVSIPPNLDMEYLRRTKEAAKRAGPGR</sequence>
<dbReference type="PANTHER" id="PTHR13074">
    <property type="entry name" value="MEDIATOR OF RNA POLYMERASE II TRANSCRIPTION SUBUNIT 8"/>
    <property type="match status" value="1"/>
</dbReference>
<evidence type="ECO:0000256" key="9">
    <source>
        <dbReference type="RuleBase" id="RU364144"/>
    </source>
</evidence>